<keyword evidence="3" id="KW-1185">Reference proteome</keyword>
<evidence type="ECO:0000313" key="2">
    <source>
        <dbReference type="EMBL" id="KAJ1170533.1"/>
    </source>
</evidence>
<comment type="caution">
    <text evidence="2">The sequence shown here is derived from an EMBL/GenBank/DDBJ whole genome shotgun (WGS) entry which is preliminary data.</text>
</comment>
<sequence length="93" mass="10171">MHLPEMLRGLASARKGVAHTQQAGYSILHIPMHESAVFMESAWVGRGHRDIPQPTACAGPYNAQQTATRQSPEGVHSVSYSMEETLDGDLTIR</sequence>
<feature type="region of interest" description="Disordered" evidence="1">
    <location>
        <begin position="61"/>
        <end position="93"/>
    </location>
</feature>
<gene>
    <name evidence="2" type="ORF">NDU88_002408</name>
</gene>
<reference evidence="2" key="1">
    <citation type="journal article" date="2022" name="bioRxiv">
        <title>Sequencing and chromosome-scale assembly of the giantPleurodeles waltlgenome.</title>
        <authorList>
            <person name="Brown T."/>
            <person name="Elewa A."/>
            <person name="Iarovenko S."/>
            <person name="Subramanian E."/>
            <person name="Araus A.J."/>
            <person name="Petzold A."/>
            <person name="Susuki M."/>
            <person name="Suzuki K.-i.T."/>
            <person name="Hayashi T."/>
            <person name="Toyoda A."/>
            <person name="Oliveira C."/>
            <person name="Osipova E."/>
            <person name="Leigh N.D."/>
            <person name="Simon A."/>
            <person name="Yun M.H."/>
        </authorList>
    </citation>
    <scope>NUCLEOTIDE SEQUENCE</scope>
    <source>
        <strain evidence="2">20211129_DDA</strain>
        <tissue evidence="2">Liver</tissue>
    </source>
</reference>
<dbReference type="AlphaFoldDB" id="A0AAV7T277"/>
<dbReference type="Proteomes" id="UP001066276">
    <property type="component" value="Chromosome 4_1"/>
</dbReference>
<evidence type="ECO:0000313" key="3">
    <source>
        <dbReference type="Proteomes" id="UP001066276"/>
    </source>
</evidence>
<proteinExistence type="predicted"/>
<evidence type="ECO:0000256" key="1">
    <source>
        <dbReference type="SAM" id="MobiDB-lite"/>
    </source>
</evidence>
<organism evidence="2 3">
    <name type="scientific">Pleurodeles waltl</name>
    <name type="common">Iberian ribbed newt</name>
    <dbReference type="NCBI Taxonomy" id="8319"/>
    <lineage>
        <taxon>Eukaryota</taxon>
        <taxon>Metazoa</taxon>
        <taxon>Chordata</taxon>
        <taxon>Craniata</taxon>
        <taxon>Vertebrata</taxon>
        <taxon>Euteleostomi</taxon>
        <taxon>Amphibia</taxon>
        <taxon>Batrachia</taxon>
        <taxon>Caudata</taxon>
        <taxon>Salamandroidea</taxon>
        <taxon>Salamandridae</taxon>
        <taxon>Pleurodelinae</taxon>
        <taxon>Pleurodeles</taxon>
    </lineage>
</organism>
<name>A0AAV7T277_PLEWA</name>
<dbReference type="EMBL" id="JANPWB010000007">
    <property type="protein sequence ID" value="KAJ1170533.1"/>
    <property type="molecule type" value="Genomic_DNA"/>
</dbReference>
<protein>
    <submittedName>
        <fullName evidence="2">Uncharacterized protein</fullName>
    </submittedName>
</protein>
<accession>A0AAV7T277</accession>
<feature type="compositionally biased region" description="Polar residues" evidence="1">
    <location>
        <begin position="62"/>
        <end position="71"/>
    </location>
</feature>